<dbReference type="PANTHER" id="PTHR17224">
    <property type="entry name" value="PEPTIDYL-TRNA HYDROLASE"/>
    <property type="match status" value="1"/>
</dbReference>
<dbReference type="GO" id="GO:0072344">
    <property type="term" value="P:rescue of stalled ribosome"/>
    <property type="evidence" value="ECO:0007669"/>
    <property type="project" value="UniProtKB-UniRule"/>
</dbReference>
<feature type="binding site" evidence="4">
    <location>
        <position position="65"/>
    </location>
    <ligand>
        <name>tRNA</name>
        <dbReference type="ChEBI" id="CHEBI:17843"/>
    </ligand>
</feature>
<dbReference type="PANTHER" id="PTHR17224:SF1">
    <property type="entry name" value="PEPTIDYL-TRNA HYDROLASE"/>
    <property type="match status" value="1"/>
</dbReference>
<feature type="site" description="Stabilizes the basic form of H active site to accept a proton" evidence="4">
    <location>
        <position position="92"/>
    </location>
</feature>
<comment type="subcellular location">
    <subcellularLocation>
        <location evidence="4">Cytoplasm</location>
    </subcellularLocation>
</comment>
<dbReference type="NCBIfam" id="TIGR00447">
    <property type="entry name" value="pth"/>
    <property type="match status" value="1"/>
</dbReference>
<evidence type="ECO:0000313" key="5">
    <source>
        <dbReference type="EMBL" id="TMQ63636.1"/>
    </source>
</evidence>
<comment type="subunit">
    <text evidence="4">Monomer.</text>
</comment>
<dbReference type="HAMAP" id="MF_00083">
    <property type="entry name" value="Pept_tRNA_hydro_bact"/>
    <property type="match status" value="1"/>
</dbReference>
<sequence length="196" mass="21898">MVRLVVGLGNPGERYAATRHNVAWQVLDELAARWRANDDPPSPLKRTRRALVGGETVVLMQPLTYMNEVGRALESWKAEPALPRANWLIVTDDVYLPVGTLRIRQHGSSGGHRGLASVEQALDSREFARLRIGVGAAESSAQLKQHVLEAFDLDERPAVEAAVRRAADAVECWVTQDIRTTMNRFNRRVRKEVPES</sequence>
<dbReference type="SUPFAM" id="SSF53178">
    <property type="entry name" value="Peptidyl-tRNA hydrolase-like"/>
    <property type="match status" value="1"/>
</dbReference>
<dbReference type="EC" id="3.1.1.29" evidence="4"/>
<comment type="function">
    <text evidence="4">Hydrolyzes ribosome-free peptidyl-tRNAs (with 1 or more amino acids incorporated), which drop off the ribosome during protein synthesis, or as a result of ribosome stalling.</text>
</comment>
<reference evidence="5 6" key="1">
    <citation type="journal article" date="2019" name="Nat. Microbiol.">
        <title>Mediterranean grassland soil C-N compound turnover is dependent on rainfall and depth, and is mediated by genomically divergent microorganisms.</title>
        <authorList>
            <person name="Diamond S."/>
            <person name="Andeer P.F."/>
            <person name="Li Z."/>
            <person name="Crits-Christoph A."/>
            <person name="Burstein D."/>
            <person name="Anantharaman K."/>
            <person name="Lane K.R."/>
            <person name="Thomas B.C."/>
            <person name="Pan C."/>
            <person name="Northen T.R."/>
            <person name="Banfield J.F."/>
        </authorList>
    </citation>
    <scope>NUCLEOTIDE SEQUENCE [LARGE SCALE GENOMIC DNA]</scope>
    <source>
        <strain evidence="5">WS_8</strain>
    </source>
</reference>
<evidence type="ECO:0000256" key="3">
    <source>
        <dbReference type="ARBA" id="ARBA00022884"/>
    </source>
</evidence>
<dbReference type="GO" id="GO:0000049">
    <property type="term" value="F:tRNA binding"/>
    <property type="evidence" value="ECO:0007669"/>
    <property type="project" value="UniProtKB-UniRule"/>
</dbReference>
<dbReference type="Proteomes" id="UP000316609">
    <property type="component" value="Unassembled WGS sequence"/>
</dbReference>
<evidence type="ECO:0000256" key="2">
    <source>
        <dbReference type="ARBA" id="ARBA00022801"/>
    </source>
</evidence>
<comment type="similarity">
    <text evidence="4">Belongs to the PTH family.</text>
</comment>
<dbReference type="CDD" id="cd00462">
    <property type="entry name" value="PTH"/>
    <property type="match status" value="1"/>
</dbReference>
<keyword evidence="3 4" id="KW-0694">RNA-binding</keyword>
<dbReference type="InterPro" id="IPR036416">
    <property type="entry name" value="Pept_tRNA_hydro_sf"/>
</dbReference>
<keyword evidence="1 4" id="KW-0820">tRNA-binding</keyword>
<comment type="caution">
    <text evidence="5">The sequence shown here is derived from an EMBL/GenBank/DDBJ whole genome shotgun (WGS) entry which is preliminary data.</text>
</comment>
<organism evidence="5 6">
    <name type="scientific">Eiseniibacteriota bacterium</name>
    <dbReference type="NCBI Taxonomy" id="2212470"/>
    <lineage>
        <taxon>Bacteria</taxon>
        <taxon>Candidatus Eiseniibacteriota</taxon>
    </lineage>
</organism>
<protein>
    <recommendedName>
        <fullName evidence="4">Peptidyl-tRNA hydrolase</fullName>
        <shortName evidence="4">Pth</shortName>
        <ecNumber evidence="4">3.1.1.29</ecNumber>
    </recommendedName>
</protein>
<dbReference type="GO" id="GO:0005737">
    <property type="term" value="C:cytoplasm"/>
    <property type="evidence" value="ECO:0007669"/>
    <property type="project" value="UniProtKB-SubCell"/>
</dbReference>
<dbReference type="EMBL" id="VBOY01000104">
    <property type="protein sequence ID" value="TMQ63636.1"/>
    <property type="molecule type" value="Genomic_DNA"/>
</dbReference>
<keyword evidence="4" id="KW-0963">Cytoplasm</keyword>
<dbReference type="AlphaFoldDB" id="A0A538TJ38"/>
<comment type="function">
    <text evidence="4">Catalyzes the release of premature peptidyl moieties from peptidyl-tRNA molecules trapped in stalled 50S ribosomal subunits, and thus maintains levels of free tRNAs and 50S ribosomes.</text>
</comment>
<dbReference type="GO" id="GO:0006515">
    <property type="term" value="P:protein quality control for misfolded or incompletely synthesized proteins"/>
    <property type="evidence" value="ECO:0007669"/>
    <property type="project" value="UniProtKB-UniRule"/>
</dbReference>
<proteinExistence type="inferred from homology"/>
<feature type="binding site" evidence="4">
    <location>
        <position position="67"/>
    </location>
    <ligand>
        <name>tRNA</name>
        <dbReference type="ChEBI" id="CHEBI:17843"/>
    </ligand>
</feature>
<feature type="active site" description="Proton acceptor" evidence="4">
    <location>
        <position position="20"/>
    </location>
</feature>
<dbReference type="GO" id="GO:0004045">
    <property type="term" value="F:peptidyl-tRNA hydrolase activity"/>
    <property type="evidence" value="ECO:0007669"/>
    <property type="project" value="UniProtKB-UniRule"/>
</dbReference>
<dbReference type="Gene3D" id="3.40.50.1470">
    <property type="entry name" value="Peptidyl-tRNA hydrolase"/>
    <property type="match status" value="1"/>
</dbReference>
<feature type="site" description="Discriminates between blocked and unblocked aminoacyl-tRNA" evidence="4">
    <location>
        <position position="10"/>
    </location>
</feature>
<feature type="binding site" evidence="4">
    <location>
        <position position="15"/>
    </location>
    <ligand>
        <name>tRNA</name>
        <dbReference type="ChEBI" id="CHEBI:17843"/>
    </ligand>
</feature>
<dbReference type="Pfam" id="PF01195">
    <property type="entry name" value="Pept_tRNA_hydro"/>
    <property type="match status" value="1"/>
</dbReference>
<gene>
    <name evidence="4" type="primary">pth</name>
    <name evidence="5" type="ORF">E6K78_10410</name>
</gene>
<accession>A0A538TJ38</accession>
<keyword evidence="2 4" id="KW-0378">Hydrolase</keyword>
<evidence type="ECO:0000313" key="6">
    <source>
        <dbReference type="Proteomes" id="UP000316609"/>
    </source>
</evidence>
<dbReference type="InterPro" id="IPR001328">
    <property type="entry name" value="Pept_tRNA_hydro"/>
</dbReference>
<name>A0A538TJ38_UNCEI</name>
<comment type="catalytic activity">
    <reaction evidence="4">
        <text>an N-acyl-L-alpha-aminoacyl-tRNA + H2O = an N-acyl-L-amino acid + a tRNA + H(+)</text>
        <dbReference type="Rhea" id="RHEA:54448"/>
        <dbReference type="Rhea" id="RHEA-COMP:10123"/>
        <dbReference type="Rhea" id="RHEA-COMP:13883"/>
        <dbReference type="ChEBI" id="CHEBI:15377"/>
        <dbReference type="ChEBI" id="CHEBI:15378"/>
        <dbReference type="ChEBI" id="CHEBI:59874"/>
        <dbReference type="ChEBI" id="CHEBI:78442"/>
        <dbReference type="ChEBI" id="CHEBI:138191"/>
        <dbReference type="EC" id="3.1.1.29"/>
    </reaction>
</comment>
<evidence type="ECO:0000256" key="1">
    <source>
        <dbReference type="ARBA" id="ARBA00022555"/>
    </source>
</evidence>
<comment type="caution">
    <text evidence="4">Lacks conserved residue(s) required for the propagation of feature annotation.</text>
</comment>
<evidence type="ECO:0000256" key="4">
    <source>
        <dbReference type="HAMAP-Rule" id="MF_00083"/>
    </source>
</evidence>